<protein>
    <submittedName>
        <fullName evidence="3">D-alanyl-D-alanine carboxypeptidase</fullName>
        <ecNumber evidence="3">3.4.16.4</ecNumber>
    </submittedName>
</protein>
<dbReference type="PANTHER" id="PTHR46825:SF7">
    <property type="entry name" value="D-ALANYL-D-ALANINE CARBOXYPEPTIDASE"/>
    <property type="match status" value="1"/>
</dbReference>
<keyword evidence="1" id="KW-0732">Signal</keyword>
<evidence type="ECO:0000256" key="1">
    <source>
        <dbReference type="SAM" id="SignalP"/>
    </source>
</evidence>
<dbReference type="SUPFAM" id="SSF56601">
    <property type="entry name" value="beta-lactamase/transpeptidase-like"/>
    <property type="match status" value="1"/>
</dbReference>
<dbReference type="RefSeq" id="WP_003986380.1">
    <property type="nucleotide sequence ID" value="NZ_CP043497.1"/>
</dbReference>
<keyword evidence="3" id="KW-0121">Carboxypeptidase</keyword>
<name>A0ABY3Z1J4_STRRM</name>
<dbReference type="InterPro" id="IPR012338">
    <property type="entry name" value="Beta-lactam/transpept-like"/>
</dbReference>
<dbReference type="Proteomes" id="UP000829494">
    <property type="component" value="Chromosome"/>
</dbReference>
<dbReference type="InterPro" id="IPR001466">
    <property type="entry name" value="Beta-lactam-related"/>
</dbReference>
<proteinExistence type="predicted"/>
<dbReference type="Gene3D" id="3.40.710.10">
    <property type="entry name" value="DD-peptidase/beta-lactamase superfamily"/>
    <property type="match status" value="1"/>
</dbReference>
<keyword evidence="3" id="KW-0378">Hydrolase</keyword>
<organism evidence="3 4">
    <name type="scientific">Streptomyces rimosus subsp. rimosus</name>
    <dbReference type="NCBI Taxonomy" id="132474"/>
    <lineage>
        <taxon>Bacteria</taxon>
        <taxon>Bacillati</taxon>
        <taxon>Actinomycetota</taxon>
        <taxon>Actinomycetes</taxon>
        <taxon>Kitasatosporales</taxon>
        <taxon>Streptomycetaceae</taxon>
        <taxon>Streptomyces</taxon>
    </lineage>
</organism>
<reference evidence="3 4" key="1">
    <citation type="submission" date="2022-03" db="EMBL/GenBank/DDBJ databases">
        <title>Complete genome of Streptomyces rimosus ssp. rimosus R7 (=ATCC 10970).</title>
        <authorList>
            <person name="Beganovic S."/>
            <person name="Ruckert C."/>
            <person name="Busche T."/>
            <person name="Kalinowski J."/>
            <person name="Wittmann C."/>
        </authorList>
    </citation>
    <scope>NUCLEOTIDE SEQUENCE [LARGE SCALE GENOMIC DNA]</scope>
    <source>
        <strain evidence="3 4">R7</strain>
    </source>
</reference>
<keyword evidence="4" id="KW-1185">Reference proteome</keyword>
<accession>A0ABY3Z1J4</accession>
<feature type="signal peptide" evidence="1">
    <location>
        <begin position="1"/>
        <end position="32"/>
    </location>
</feature>
<dbReference type="GO" id="GO:0009002">
    <property type="term" value="F:serine-type D-Ala-D-Ala carboxypeptidase activity"/>
    <property type="evidence" value="ECO:0007669"/>
    <property type="project" value="UniProtKB-EC"/>
</dbReference>
<evidence type="ECO:0000313" key="3">
    <source>
        <dbReference type="EMBL" id="UNZ02364.1"/>
    </source>
</evidence>
<keyword evidence="3" id="KW-0645">Protease</keyword>
<dbReference type="PANTHER" id="PTHR46825">
    <property type="entry name" value="D-ALANYL-D-ALANINE-CARBOXYPEPTIDASE/ENDOPEPTIDASE AMPH"/>
    <property type="match status" value="1"/>
</dbReference>
<feature type="chain" id="PRO_5046210508" evidence="1">
    <location>
        <begin position="33"/>
        <end position="394"/>
    </location>
</feature>
<dbReference type="EC" id="3.4.16.4" evidence="3"/>
<gene>
    <name evidence="3" type="ORF">SRIMR7_09410</name>
</gene>
<evidence type="ECO:0000313" key="4">
    <source>
        <dbReference type="Proteomes" id="UP000829494"/>
    </source>
</evidence>
<dbReference type="Pfam" id="PF00144">
    <property type="entry name" value="Beta-lactamase"/>
    <property type="match status" value="1"/>
</dbReference>
<dbReference type="InterPro" id="IPR050491">
    <property type="entry name" value="AmpC-like"/>
</dbReference>
<evidence type="ECO:0000259" key="2">
    <source>
        <dbReference type="Pfam" id="PF00144"/>
    </source>
</evidence>
<feature type="domain" description="Beta-lactamase-related" evidence="2">
    <location>
        <begin position="49"/>
        <end position="376"/>
    </location>
</feature>
<dbReference type="EMBL" id="CP094298">
    <property type="protein sequence ID" value="UNZ02364.1"/>
    <property type="molecule type" value="Genomic_DNA"/>
</dbReference>
<dbReference type="GeneID" id="66858550"/>
<sequence length="394" mass="42220">MRRHFRRARSTGIAALAALGTLLAVLPGPATAAGHARADPLQRDADALRDAGVTGVAVRLRTPDGVREVTSGTGDLATGRPVPRGGFLRIGSTTKSFVATVLLQLVGEGRLRLDDTVERWLPGTVTGNGNDGRTVTVRQLLGHTSGLPDYAADVVPRDRREYEAERDHFYSPERLVALAMKHRPAFRPGTRHGYSNTNYVLAGMIVRAVTGHTWQDEVAQRILRPLHLKDTRAPEGRPRFPHPHATEYQQFTPGGPYADTTAPYLPYDSGADGAMISKAADLDAFFAALNSGSLLEPAEQAEMRRTVAVPDAPDQVPGTRAGLGLFNVPLSCGGTYWGHGGSGIGYVVQPAATPDGRRSVTVSLHSRPADQDTAVRQLRAMNALVDHALCGISR</sequence>